<evidence type="ECO:0000313" key="8">
    <source>
        <dbReference type="EMBL" id="SVA00613.1"/>
    </source>
</evidence>
<dbReference type="PROSITE" id="PS50052">
    <property type="entry name" value="GUANYLATE_KINASE_2"/>
    <property type="match status" value="1"/>
</dbReference>
<dbReference type="AlphaFoldDB" id="A0A381SHC8"/>
<keyword evidence="4" id="KW-0547">Nucleotide-binding</keyword>
<evidence type="ECO:0000256" key="4">
    <source>
        <dbReference type="ARBA" id="ARBA00022741"/>
    </source>
</evidence>
<protein>
    <recommendedName>
        <fullName evidence="2">guanylate kinase</fullName>
        <ecNumber evidence="2">2.7.4.8</ecNumber>
    </recommendedName>
</protein>
<dbReference type="EMBL" id="UINC01002820">
    <property type="protein sequence ID" value="SVA00613.1"/>
    <property type="molecule type" value="Genomic_DNA"/>
</dbReference>
<evidence type="ECO:0000259" key="7">
    <source>
        <dbReference type="PROSITE" id="PS50052"/>
    </source>
</evidence>
<evidence type="ECO:0000256" key="1">
    <source>
        <dbReference type="ARBA" id="ARBA00005790"/>
    </source>
</evidence>
<dbReference type="InterPro" id="IPR027417">
    <property type="entry name" value="P-loop_NTPase"/>
</dbReference>
<dbReference type="EC" id="2.7.4.8" evidence="2"/>
<evidence type="ECO:0000256" key="5">
    <source>
        <dbReference type="ARBA" id="ARBA00022777"/>
    </source>
</evidence>
<keyword evidence="5" id="KW-0418">Kinase</keyword>
<dbReference type="GO" id="GO:0005524">
    <property type="term" value="F:ATP binding"/>
    <property type="evidence" value="ECO:0007669"/>
    <property type="project" value="UniProtKB-KW"/>
</dbReference>
<dbReference type="Pfam" id="PF00625">
    <property type="entry name" value="Guanylate_kin"/>
    <property type="match status" value="1"/>
</dbReference>
<dbReference type="SUPFAM" id="SSF52540">
    <property type="entry name" value="P-loop containing nucleoside triphosphate hydrolases"/>
    <property type="match status" value="1"/>
</dbReference>
<keyword evidence="6" id="KW-0067">ATP-binding</keyword>
<reference evidence="8" key="1">
    <citation type="submission" date="2018-05" db="EMBL/GenBank/DDBJ databases">
        <authorList>
            <person name="Lanie J.A."/>
            <person name="Ng W.-L."/>
            <person name="Kazmierczak K.M."/>
            <person name="Andrzejewski T.M."/>
            <person name="Davidsen T.M."/>
            <person name="Wayne K.J."/>
            <person name="Tettelin H."/>
            <person name="Glass J.I."/>
            <person name="Rusch D."/>
            <person name="Podicherti R."/>
            <person name="Tsui H.-C.T."/>
            <person name="Winkler M.E."/>
        </authorList>
    </citation>
    <scope>NUCLEOTIDE SEQUENCE</scope>
</reference>
<proteinExistence type="inferred from homology"/>
<comment type="similarity">
    <text evidence="1">Belongs to the guanylate kinase family.</text>
</comment>
<organism evidence="8">
    <name type="scientific">marine metagenome</name>
    <dbReference type="NCBI Taxonomy" id="408172"/>
    <lineage>
        <taxon>unclassified sequences</taxon>
        <taxon>metagenomes</taxon>
        <taxon>ecological metagenomes</taxon>
    </lineage>
</organism>
<dbReference type="NCBIfam" id="TIGR03263">
    <property type="entry name" value="guanyl_kin"/>
    <property type="match status" value="1"/>
</dbReference>
<gene>
    <name evidence="8" type="ORF">METZ01_LOCUS53467</name>
</gene>
<dbReference type="FunFam" id="3.30.63.10:FF:000002">
    <property type="entry name" value="Guanylate kinase 1"/>
    <property type="match status" value="1"/>
</dbReference>
<dbReference type="InterPro" id="IPR008144">
    <property type="entry name" value="Guanylate_kin-like_dom"/>
</dbReference>
<accession>A0A381SHC8</accession>
<dbReference type="InterPro" id="IPR017665">
    <property type="entry name" value="Guanylate_kinase"/>
</dbReference>
<dbReference type="GO" id="GO:0005829">
    <property type="term" value="C:cytosol"/>
    <property type="evidence" value="ECO:0007669"/>
    <property type="project" value="TreeGrafter"/>
</dbReference>
<sequence>MLQDERSDISWSVSCTTRAPRPNEIDGIDYYFNSRDQFMKSITDDAFAEWEDVHGQYYGTLKLNLDTAIANNTILLLELDVKGSMSIVHLYPEQSFSIFILPPSIDHLRQRLRNRGTDTESRINERLKRFEREMEYKSKFDYVLINEDLEVASRELIEVVNGLKEGVLNGY</sequence>
<dbReference type="Gene3D" id="3.40.50.300">
    <property type="entry name" value="P-loop containing nucleotide triphosphate hydrolases"/>
    <property type="match status" value="1"/>
</dbReference>
<name>A0A381SHC8_9ZZZZ</name>
<evidence type="ECO:0000256" key="6">
    <source>
        <dbReference type="ARBA" id="ARBA00022840"/>
    </source>
</evidence>
<dbReference type="CDD" id="cd00071">
    <property type="entry name" value="GMPK"/>
    <property type="match status" value="1"/>
</dbReference>
<evidence type="ECO:0000256" key="2">
    <source>
        <dbReference type="ARBA" id="ARBA00012961"/>
    </source>
</evidence>
<dbReference type="PANTHER" id="PTHR23117">
    <property type="entry name" value="GUANYLATE KINASE-RELATED"/>
    <property type="match status" value="1"/>
</dbReference>
<dbReference type="InterPro" id="IPR008145">
    <property type="entry name" value="GK/Ca_channel_bsu"/>
</dbReference>
<dbReference type="Gene3D" id="3.30.63.10">
    <property type="entry name" value="Guanylate Kinase phosphate binding domain"/>
    <property type="match status" value="1"/>
</dbReference>
<keyword evidence="3" id="KW-0808">Transferase</keyword>
<dbReference type="PANTHER" id="PTHR23117:SF13">
    <property type="entry name" value="GUANYLATE KINASE"/>
    <property type="match status" value="1"/>
</dbReference>
<dbReference type="SMART" id="SM00072">
    <property type="entry name" value="GuKc"/>
    <property type="match status" value="1"/>
</dbReference>
<feature type="domain" description="Guanylate kinase-like" evidence="7">
    <location>
        <begin position="1"/>
        <end position="161"/>
    </location>
</feature>
<dbReference type="GO" id="GO:0004385">
    <property type="term" value="F:GMP kinase activity"/>
    <property type="evidence" value="ECO:0007669"/>
    <property type="project" value="UniProtKB-EC"/>
</dbReference>
<evidence type="ECO:0000256" key="3">
    <source>
        <dbReference type="ARBA" id="ARBA00022679"/>
    </source>
</evidence>